<name>A0A412G0Z9_9FIRM</name>
<dbReference type="InterPro" id="IPR021238">
    <property type="entry name" value="DUF2620"/>
</dbReference>
<dbReference type="AlphaFoldDB" id="A0A412G0Z9"/>
<dbReference type="GeneID" id="83015450"/>
<keyword evidence="2" id="KW-1185">Reference proteome</keyword>
<sequence>MLKIECCGLTALQTKQIIEKKFPGLVETSLDPDMIAARKVKSGDVDFYLGSCMTGGGGSIATAIMVLGYGNCLTVSKQGNCPNEKQIRHLIYSGNHKAFGYVKTHTEQVVPALVQALIDKSEGKPE</sequence>
<accession>A0A412G0Z9</accession>
<protein>
    <submittedName>
        <fullName evidence="1">DUF2620 family protein</fullName>
    </submittedName>
</protein>
<evidence type="ECO:0000313" key="2">
    <source>
        <dbReference type="Proteomes" id="UP000284178"/>
    </source>
</evidence>
<dbReference type="RefSeq" id="WP_006058655.1">
    <property type="nucleotide sequence ID" value="NZ_CABJCV010000009.1"/>
</dbReference>
<organism evidence="1 2">
    <name type="scientific">Holdemania filiformis</name>
    <dbReference type="NCBI Taxonomy" id="61171"/>
    <lineage>
        <taxon>Bacteria</taxon>
        <taxon>Bacillati</taxon>
        <taxon>Bacillota</taxon>
        <taxon>Erysipelotrichia</taxon>
        <taxon>Erysipelotrichales</taxon>
        <taxon>Erysipelotrichaceae</taxon>
        <taxon>Holdemania</taxon>
    </lineage>
</organism>
<gene>
    <name evidence="1" type="ORF">DWY25_08535</name>
</gene>
<dbReference type="Pfam" id="PF10941">
    <property type="entry name" value="DUF2620"/>
    <property type="match status" value="1"/>
</dbReference>
<comment type="caution">
    <text evidence="1">The sequence shown here is derived from an EMBL/GenBank/DDBJ whole genome shotgun (WGS) entry which is preliminary data.</text>
</comment>
<proteinExistence type="predicted"/>
<dbReference type="Proteomes" id="UP000284178">
    <property type="component" value="Unassembled WGS sequence"/>
</dbReference>
<evidence type="ECO:0000313" key="1">
    <source>
        <dbReference type="EMBL" id="RGR74116.1"/>
    </source>
</evidence>
<reference evidence="1 2" key="1">
    <citation type="submission" date="2018-08" db="EMBL/GenBank/DDBJ databases">
        <title>A genome reference for cultivated species of the human gut microbiota.</title>
        <authorList>
            <person name="Zou Y."/>
            <person name="Xue W."/>
            <person name="Luo G."/>
        </authorList>
    </citation>
    <scope>NUCLEOTIDE SEQUENCE [LARGE SCALE GENOMIC DNA]</scope>
    <source>
        <strain evidence="1 2">AF24-29</strain>
    </source>
</reference>
<dbReference type="EMBL" id="QRUP01000009">
    <property type="protein sequence ID" value="RGR74116.1"/>
    <property type="molecule type" value="Genomic_DNA"/>
</dbReference>